<feature type="region of interest" description="Disordered" evidence="1">
    <location>
        <begin position="1"/>
        <end position="64"/>
    </location>
</feature>
<protein>
    <submittedName>
        <fullName evidence="2">Uncharacterized protein</fullName>
    </submittedName>
</protein>
<evidence type="ECO:0000256" key="1">
    <source>
        <dbReference type="SAM" id="MobiDB-lite"/>
    </source>
</evidence>
<dbReference type="AlphaFoldDB" id="A0A8R1IRD3"/>
<dbReference type="Proteomes" id="UP000005237">
    <property type="component" value="Unassembled WGS sequence"/>
</dbReference>
<evidence type="ECO:0000313" key="2">
    <source>
        <dbReference type="EnsemblMetazoa" id="CJA40128.1"/>
    </source>
</evidence>
<dbReference type="EnsemblMetazoa" id="CJA40128.1">
    <property type="protein sequence ID" value="CJA40128.1"/>
    <property type="gene ID" value="WBGene00215976"/>
</dbReference>
<organism evidence="2 3">
    <name type="scientific">Caenorhabditis japonica</name>
    <dbReference type="NCBI Taxonomy" id="281687"/>
    <lineage>
        <taxon>Eukaryota</taxon>
        <taxon>Metazoa</taxon>
        <taxon>Ecdysozoa</taxon>
        <taxon>Nematoda</taxon>
        <taxon>Chromadorea</taxon>
        <taxon>Rhabditida</taxon>
        <taxon>Rhabditina</taxon>
        <taxon>Rhabditomorpha</taxon>
        <taxon>Rhabditoidea</taxon>
        <taxon>Rhabditidae</taxon>
        <taxon>Peloderinae</taxon>
        <taxon>Caenorhabditis</taxon>
    </lineage>
</organism>
<feature type="compositionally biased region" description="Polar residues" evidence="1">
    <location>
        <begin position="38"/>
        <end position="64"/>
    </location>
</feature>
<reference evidence="3" key="1">
    <citation type="submission" date="2010-08" db="EMBL/GenBank/DDBJ databases">
        <authorList>
            <consortium name="Caenorhabditis japonica Sequencing Consortium"/>
            <person name="Wilson R.K."/>
        </authorList>
    </citation>
    <scope>NUCLEOTIDE SEQUENCE [LARGE SCALE GENOMIC DNA]</scope>
    <source>
        <strain evidence="3">DF5081</strain>
    </source>
</reference>
<proteinExistence type="predicted"/>
<evidence type="ECO:0000313" key="3">
    <source>
        <dbReference type="Proteomes" id="UP000005237"/>
    </source>
</evidence>
<name>A0A8R1IRD3_CAEJA</name>
<accession>A0A8R1IRD3</accession>
<keyword evidence="3" id="KW-1185">Reference proteome</keyword>
<sequence length="206" mass="23134">METEVGPHKYHKQKRIDQQPVAPVTVKRVGLQPPINRTFGNSTTNQSNLPTESYNSQQNHPTSPTFDKVVLETEQSLDTLRTMTKLTGAHLIATREDITMDLQTIHRRITDLANLSAEHQPNLKSTRPKAERNVFLESQHINNPPLPSINTSNFGGQQSSGTSLYNVLFSQKIGDTNFFFGTIDSSQGSEYEAIRKWRTLSKTARG</sequence>
<reference evidence="2" key="2">
    <citation type="submission" date="2022-06" db="UniProtKB">
        <authorList>
            <consortium name="EnsemblMetazoa"/>
        </authorList>
    </citation>
    <scope>IDENTIFICATION</scope>
    <source>
        <strain evidence="2">DF5081</strain>
    </source>
</reference>